<protein>
    <recommendedName>
        <fullName evidence="11">Cell shape-determining protein MreB</fullName>
    </recommendedName>
</protein>
<comment type="similarity">
    <text evidence="6">Belongs to the FtsA/MreB family.</text>
</comment>
<dbReference type="Gene3D" id="3.30.420.40">
    <property type="match status" value="2"/>
</dbReference>
<keyword evidence="2" id="KW-0963">Cytoplasm</keyword>
<gene>
    <name evidence="9" type="ORF">LIP_3327</name>
</gene>
<dbReference type="GO" id="GO:0008360">
    <property type="term" value="P:regulation of cell shape"/>
    <property type="evidence" value="ECO:0007669"/>
    <property type="project" value="UniProtKB-KW"/>
</dbReference>
<dbReference type="KEGG" id="lpil:LIP_3327"/>
<dbReference type="Proteomes" id="UP000065807">
    <property type="component" value="Chromosome"/>
</dbReference>
<dbReference type="GO" id="GO:0000902">
    <property type="term" value="P:cell morphogenesis"/>
    <property type="evidence" value="ECO:0007669"/>
    <property type="project" value="InterPro"/>
</dbReference>
<evidence type="ECO:0000256" key="6">
    <source>
        <dbReference type="ARBA" id="ARBA00023458"/>
    </source>
</evidence>
<evidence type="ECO:0008006" key="11">
    <source>
        <dbReference type="Google" id="ProtNLM"/>
    </source>
</evidence>
<reference evidence="10" key="1">
    <citation type="submission" date="2015-07" db="EMBL/GenBank/DDBJ databases">
        <title>Complete genome sequence and phylogenetic analysis of Limnochorda pilosa.</title>
        <authorList>
            <person name="Watanabe M."/>
            <person name="Kojima H."/>
            <person name="Fukui M."/>
        </authorList>
    </citation>
    <scope>NUCLEOTIDE SEQUENCE [LARGE SCALE GENOMIC DNA]</scope>
    <source>
        <strain evidence="10">HC45</strain>
    </source>
</reference>
<keyword evidence="5" id="KW-0133">Cell shape</keyword>
<dbReference type="Pfam" id="PF06723">
    <property type="entry name" value="MreB_Mbl"/>
    <property type="match status" value="1"/>
</dbReference>
<sequence>MGRGSRWWRRDFFLDLGTTTTLFAAAGATAFRSEASLLILRRGLKEPYAAGDQVRQLVGRLPPSYRLARPYREGRLENPELLEQLLAAITRETLQVGWRRRHVWVSVPMASTSSERQVAVRVLRGLGAARVHLTAEPYVLALGSGALDQDGRVAAVVNVGGEATELAILSREAVVAAQVIPVGGRALDEAVREWALTRAGVEVSPLMAEEAKLRLGSLRPEAAGEEDPIPVAGKNLKTGLPSRIQVEPALLRSQMADQVRLIAAAMQRLLEGCSAEVSGDLLERGIVLTGGGSRMEGFEKVLEEELKLAVHKEPEPEAYLLEGFHRWLSNPGLIPAEGVHRPAREKEKAVFPGIPQREGPWYAGSTPDLDAPLPERLTEDLGEVAVARAPEAKAVAPPRLPRGTGGTSHTG</sequence>
<keyword evidence="8" id="KW-1133">Transmembrane helix</keyword>
<dbReference type="InterPro" id="IPR043129">
    <property type="entry name" value="ATPase_NBD"/>
</dbReference>
<evidence type="ECO:0000256" key="1">
    <source>
        <dbReference type="ARBA" id="ARBA00004496"/>
    </source>
</evidence>
<evidence type="ECO:0000256" key="8">
    <source>
        <dbReference type="SAM" id="Phobius"/>
    </source>
</evidence>
<keyword evidence="4" id="KW-0067">ATP-binding</keyword>
<keyword evidence="8" id="KW-0472">Membrane</keyword>
<dbReference type="GO" id="GO:0005524">
    <property type="term" value="F:ATP binding"/>
    <property type="evidence" value="ECO:0007669"/>
    <property type="project" value="UniProtKB-KW"/>
</dbReference>
<dbReference type="GO" id="GO:0005737">
    <property type="term" value="C:cytoplasm"/>
    <property type="evidence" value="ECO:0007669"/>
    <property type="project" value="UniProtKB-SubCell"/>
</dbReference>
<keyword evidence="8" id="KW-0812">Transmembrane</keyword>
<evidence type="ECO:0000313" key="9">
    <source>
        <dbReference type="EMBL" id="BAS29140.1"/>
    </source>
</evidence>
<feature type="region of interest" description="Disordered" evidence="7">
    <location>
        <begin position="389"/>
        <end position="411"/>
    </location>
</feature>
<proteinExistence type="inferred from homology"/>
<keyword evidence="3" id="KW-0547">Nucleotide-binding</keyword>
<evidence type="ECO:0000256" key="3">
    <source>
        <dbReference type="ARBA" id="ARBA00022741"/>
    </source>
</evidence>
<name>A0A0K2SPU3_LIMPI</name>
<organism evidence="9 10">
    <name type="scientific">Limnochorda pilosa</name>
    <dbReference type="NCBI Taxonomy" id="1555112"/>
    <lineage>
        <taxon>Bacteria</taxon>
        <taxon>Bacillati</taxon>
        <taxon>Bacillota</taxon>
        <taxon>Limnochordia</taxon>
        <taxon>Limnochordales</taxon>
        <taxon>Limnochordaceae</taxon>
        <taxon>Limnochorda</taxon>
    </lineage>
</organism>
<dbReference type="PRINTS" id="PR01652">
    <property type="entry name" value="SHAPEPROTEIN"/>
</dbReference>
<dbReference type="AlphaFoldDB" id="A0A0K2SPU3"/>
<evidence type="ECO:0000256" key="5">
    <source>
        <dbReference type="ARBA" id="ARBA00022960"/>
    </source>
</evidence>
<accession>A0A0K2SPU3</accession>
<keyword evidence="10" id="KW-1185">Reference proteome</keyword>
<evidence type="ECO:0000313" key="10">
    <source>
        <dbReference type="Proteomes" id="UP000065807"/>
    </source>
</evidence>
<dbReference type="InterPro" id="IPR004753">
    <property type="entry name" value="MreB"/>
</dbReference>
<comment type="subcellular location">
    <subcellularLocation>
        <location evidence="1">Cytoplasm</location>
    </subcellularLocation>
</comment>
<evidence type="ECO:0000256" key="2">
    <source>
        <dbReference type="ARBA" id="ARBA00022490"/>
    </source>
</evidence>
<dbReference type="EMBL" id="AP014924">
    <property type="protein sequence ID" value="BAS29140.1"/>
    <property type="molecule type" value="Genomic_DNA"/>
</dbReference>
<dbReference type="STRING" id="1555112.LIP_3327"/>
<dbReference type="OrthoDB" id="9768127at2"/>
<dbReference type="PANTHER" id="PTHR42749:SF1">
    <property type="entry name" value="CELL SHAPE-DETERMINING PROTEIN MREB"/>
    <property type="match status" value="1"/>
</dbReference>
<evidence type="ECO:0000256" key="7">
    <source>
        <dbReference type="SAM" id="MobiDB-lite"/>
    </source>
</evidence>
<dbReference type="RefSeq" id="WP_068140508.1">
    <property type="nucleotide sequence ID" value="NZ_AP014924.1"/>
</dbReference>
<reference evidence="10" key="2">
    <citation type="journal article" date="2016" name="Int. J. Syst. Evol. Microbiol.">
        <title>Complete genome sequence and cell structure of Limnochorda pilosa, a Gram-negative spore-former within the phylum Firmicutes.</title>
        <authorList>
            <person name="Watanabe M."/>
            <person name="Kojima H."/>
            <person name="Fukui M."/>
        </authorList>
    </citation>
    <scope>NUCLEOTIDE SEQUENCE [LARGE SCALE GENOMIC DNA]</scope>
    <source>
        <strain evidence="10">HC45</strain>
    </source>
</reference>
<dbReference type="SUPFAM" id="SSF53067">
    <property type="entry name" value="Actin-like ATPase domain"/>
    <property type="match status" value="2"/>
</dbReference>
<dbReference type="InterPro" id="IPR056546">
    <property type="entry name" value="MreB_MamK-like"/>
</dbReference>
<dbReference type="PANTHER" id="PTHR42749">
    <property type="entry name" value="CELL SHAPE-DETERMINING PROTEIN MREB"/>
    <property type="match status" value="1"/>
</dbReference>
<feature type="transmembrane region" description="Helical" evidence="8">
    <location>
        <begin position="12"/>
        <end position="31"/>
    </location>
</feature>
<evidence type="ECO:0000256" key="4">
    <source>
        <dbReference type="ARBA" id="ARBA00022840"/>
    </source>
</evidence>